<dbReference type="PANTHER" id="PTHR42986">
    <property type="entry name" value="BENZALDEHYDE DEHYDROGENASE YFMT"/>
    <property type="match status" value="1"/>
</dbReference>
<evidence type="ECO:0000256" key="1">
    <source>
        <dbReference type="ARBA" id="ARBA00009986"/>
    </source>
</evidence>
<dbReference type="InterPro" id="IPR015590">
    <property type="entry name" value="Aldehyde_DH_dom"/>
</dbReference>
<evidence type="ECO:0000313" key="7">
    <source>
        <dbReference type="EMBL" id="RZU10936.1"/>
    </source>
</evidence>
<organism evidence="7 8">
    <name type="scientific">Kribbella rubisoli</name>
    <dbReference type="NCBI Taxonomy" id="3075929"/>
    <lineage>
        <taxon>Bacteria</taxon>
        <taxon>Bacillati</taxon>
        <taxon>Actinomycetota</taxon>
        <taxon>Actinomycetes</taxon>
        <taxon>Propionibacteriales</taxon>
        <taxon>Kribbellaceae</taxon>
        <taxon>Kribbella</taxon>
    </lineage>
</organism>
<protein>
    <submittedName>
        <fullName evidence="7">Benzaldehyde dehydrogenase (NAD+)</fullName>
    </submittedName>
</protein>
<proteinExistence type="inferred from homology"/>
<dbReference type="FunFam" id="3.40.605.10:FF:000007">
    <property type="entry name" value="NAD/NADP-dependent betaine aldehyde dehydrogenase"/>
    <property type="match status" value="1"/>
</dbReference>
<dbReference type="SUPFAM" id="SSF53720">
    <property type="entry name" value="ALDH-like"/>
    <property type="match status" value="1"/>
</dbReference>
<dbReference type="PROSITE" id="PS00687">
    <property type="entry name" value="ALDEHYDE_DEHYDR_GLU"/>
    <property type="match status" value="1"/>
</dbReference>
<feature type="active site" evidence="4">
    <location>
        <position position="254"/>
    </location>
</feature>
<dbReference type="Gene3D" id="3.40.309.10">
    <property type="entry name" value="Aldehyde Dehydrogenase, Chain A, domain 2"/>
    <property type="match status" value="1"/>
</dbReference>
<dbReference type="InterPro" id="IPR016162">
    <property type="entry name" value="Ald_DH_N"/>
</dbReference>
<dbReference type="AlphaFoldDB" id="A0A4V2FWS5"/>
<evidence type="ECO:0000256" key="4">
    <source>
        <dbReference type="PROSITE-ProRule" id="PRU10007"/>
    </source>
</evidence>
<keyword evidence="2 5" id="KW-0560">Oxidoreductase</keyword>
<name>A0A4V2FWS5_9ACTN</name>
<dbReference type="InterPro" id="IPR029510">
    <property type="entry name" value="Ald_DH_CS_GLU"/>
</dbReference>
<evidence type="ECO:0000256" key="2">
    <source>
        <dbReference type="ARBA" id="ARBA00023002"/>
    </source>
</evidence>
<gene>
    <name evidence="7" type="ORF">EV645_6093</name>
</gene>
<dbReference type="InterPro" id="IPR016161">
    <property type="entry name" value="Ald_DH/histidinol_DH"/>
</dbReference>
<evidence type="ECO:0000313" key="8">
    <source>
        <dbReference type="Proteomes" id="UP000292027"/>
    </source>
</evidence>
<dbReference type="OrthoDB" id="6882680at2"/>
<evidence type="ECO:0000259" key="6">
    <source>
        <dbReference type="Pfam" id="PF00171"/>
    </source>
</evidence>
<accession>A0A4V2FWS5</accession>
<evidence type="ECO:0000256" key="5">
    <source>
        <dbReference type="RuleBase" id="RU003345"/>
    </source>
</evidence>
<dbReference type="Pfam" id="PF00171">
    <property type="entry name" value="Aldedh"/>
    <property type="match status" value="1"/>
</dbReference>
<feature type="domain" description="Aldehyde dehydrogenase" evidence="6">
    <location>
        <begin position="22"/>
        <end position="475"/>
    </location>
</feature>
<comment type="similarity">
    <text evidence="1 5">Belongs to the aldehyde dehydrogenase family.</text>
</comment>
<dbReference type="EMBL" id="SHKR01000015">
    <property type="protein sequence ID" value="RZU10936.1"/>
    <property type="molecule type" value="Genomic_DNA"/>
</dbReference>
<evidence type="ECO:0000256" key="3">
    <source>
        <dbReference type="ARBA" id="ARBA00023027"/>
    </source>
</evidence>
<dbReference type="CDD" id="cd07104">
    <property type="entry name" value="ALDH_BenzADH-like"/>
    <property type="match status" value="1"/>
</dbReference>
<reference evidence="7 8" key="1">
    <citation type="journal article" date="2015" name="Stand. Genomic Sci.">
        <title>Genomic Encyclopedia of Bacterial and Archaeal Type Strains, Phase III: the genomes of soil and plant-associated and newly described type strains.</title>
        <authorList>
            <person name="Whitman W.B."/>
            <person name="Woyke T."/>
            <person name="Klenk H.P."/>
            <person name="Zhou Y."/>
            <person name="Lilburn T.G."/>
            <person name="Beck B.J."/>
            <person name="De Vos P."/>
            <person name="Vandamme P."/>
            <person name="Eisen J.A."/>
            <person name="Garrity G."/>
            <person name="Hugenholtz P."/>
            <person name="Kyrpides N.C."/>
        </authorList>
    </citation>
    <scope>NUCLEOTIDE SEQUENCE [LARGE SCALE GENOMIC DNA]</scope>
    <source>
        <strain evidence="7 8">VKM Ac-2540</strain>
    </source>
</reference>
<dbReference type="Proteomes" id="UP000292027">
    <property type="component" value="Unassembled WGS sequence"/>
</dbReference>
<comment type="caution">
    <text evidence="7">The sequence shown here is derived from an EMBL/GenBank/DDBJ whole genome shotgun (WGS) entry which is preliminary data.</text>
</comment>
<sequence>MTIQDQQWQQSVFVDGEFRQPAGKAGIDVRDKASGEVFATAGLADPSDVDDAVEAATVAQHDWAQRTYAERADVLRSVAAVLADRASDFRELLIRETGCIAGKADYEISAAGSELMEAASLASRPVGEVLGSNHAGRLSLSERVPVGLVGVITPWNFPLVLGMRVIAPALALGNAVVLKPSPETPISGGLAIADLFAEAGAPAGILNVVPGEEKVGRRLVEHPGISMIHFTGSTKVGREIAATAGGLLKKVSLELGGNNALIVLDDADLEQATMIGAWSSFHYQGQTCITAGRHIVQRDIAAGYVAGLSARAEAITVGDPLDPSVGLGPMINARQRTRAHELLVEAVAEGARIVTGGAGTAPYFRPTVVVDVTPRMRLWTEEIFAPIAPVLVVDDDAEALEVANDTSYGLVDSVLSADLSRGLAIARKLSAGMVHINDATPQDEALAPFGGIGQSGLGGRAGGDSNLDEFTERRWLTVAGGPAHYPY</sequence>
<dbReference type="Gene3D" id="3.40.605.10">
    <property type="entry name" value="Aldehyde Dehydrogenase, Chain A, domain 1"/>
    <property type="match status" value="1"/>
</dbReference>
<keyword evidence="8" id="KW-1185">Reference proteome</keyword>
<dbReference type="RefSeq" id="WP_130447442.1">
    <property type="nucleotide sequence ID" value="NZ_SHKR01000015.1"/>
</dbReference>
<keyword evidence="3" id="KW-0520">NAD</keyword>
<dbReference type="GO" id="GO:0016620">
    <property type="term" value="F:oxidoreductase activity, acting on the aldehyde or oxo group of donors, NAD or NADP as acceptor"/>
    <property type="evidence" value="ECO:0007669"/>
    <property type="project" value="InterPro"/>
</dbReference>
<dbReference type="InterPro" id="IPR016163">
    <property type="entry name" value="Ald_DH_C"/>
</dbReference>
<dbReference type="PANTHER" id="PTHR42986:SF1">
    <property type="entry name" value="BENZALDEHYDE DEHYDROGENASE YFMT"/>
    <property type="match status" value="1"/>
</dbReference>